<evidence type="ECO:0000313" key="3">
    <source>
        <dbReference type="EMBL" id="MBB5789015.1"/>
    </source>
</evidence>
<dbReference type="Proteomes" id="UP000542813">
    <property type="component" value="Unassembled WGS sequence"/>
</dbReference>
<feature type="transmembrane region" description="Helical" evidence="2">
    <location>
        <begin position="843"/>
        <end position="865"/>
    </location>
</feature>
<dbReference type="AlphaFoldDB" id="A0A7W9GS34"/>
<evidence type="ECO:0000256" key="2">
    <source>
        <dbReference type="SAM" id="Phobius"/>
    </source>
</evidence>
<feature type="region of interest" description="Disordered" evidence="1">
    <location>
        <begin position="736"/>
        <end position="841"/>
    </location>
</feature>
<keyword evidence="4" id="KW-1185">Reference proteome</keyword>
<sequence length="876" mass="92235">MTRTLWTRLVAGLMLFGLAVALLVLGPPRDEALAAGSRELTDSAVTVKGRPGKYEDFSDLEVTVSQTNGLIGQGIDITWTGGHPTPYGAFGPNYLTFMQCWGPDPDAADFRETCQFGAEWAPGDVPWGGNVGDPTRAVFAGTDPEETHEAIPVEWDDNGDPVLSTPMLPFQAAYGGTYIDALQTGAPPRPREAPEGYDGLIRDLFNAYSTNEQPWVPTGGDGTGQTTFWVQSAKEAPHLGCGRVTETQPQPQACWLVIVPRGQFDVAGVPLPVENYSPGSPLSATNWANRLVVPLQFEPVSGFCQLGSEEQPTVGTELVAEAMTSWQPLLCADGGTTFGYSAIGDIEAGNQLLSEFDGSPGLAFSTAAIDPGPDGPELVEAPVAISGMTIAFRIDVRPHTFAPPEFEELFGTQVPELKLTPRLVAKLLTQSYQVDVPGGGAGGIEHLSGGEGASNPIFITYDPEFRELNPIFENFPTSASGPQGLMVTLPNGAANREVWRWIQADPEAREWLSGTPDEYGMVVNPYYEDLGLDENPPMSFPKADPTCARDLGAELDYCTLDLRPYVGTYSEVAQRVLRAAVAEKIDWDALKVPPAYVESGPRHIGRRWTIGLSDSASTERYGVLRAALRNAAGEFVTPTRESMLAAVDAMVDTDDDGVLENNPETTDPDAYPLTMVTYAAVNTDRDAEALSDYADLLEYAAGAGQEPGSARGQLPDGYASLPDELREQTQDAAERLRTLASPTPTPTPTTPAPGGNDESGGDQGDDDGNPGPAGNDPPPGSDGSGPPPGADGGYTTPPPDGTGPTNSPAPPAPAPSPSPTPSPTESSTPVAQSSSTPGTDAGIAPYVLMVALLIGAAAAIAGPALTRLGSRFNRPA</sequence>
<evidence type="ECO:0000256" key="1">
    <source>
        <dbReference type="SAM" id="MobiDB-lite"/>
    </source>
</evidence>
<dbReference type="SUPFAM" id="SSF53850">
    <property type="entry name" value="Periplasmic binding protein-like II"/>
    <property type="match status" value="1"/>
</dbReference>
<feature type="compositionally biased region" description="Pro residues" evidence="1">
    <location>
        <begin position="775"/>
        <end position="789"/>
    </location>
</feature>
<dbReference type="EMBL" id="JACHMM010000001">
    <property type="protein sequence ID" value="MBB5789015.1"/>
    <property type="molecule type" value="Genomic_DNA"/>
</dbReference>
<keyword evidence="2" id="KW-0812">Transmembrane</keyword>
<proteinExistence type="predicted"/>
<feature type="compositionally biased region" description="Acidic residues" evidence="1">
    <location>
        <begin position="759"/>
        <end position="768"/>
    </location>
</feature>
<comment type="caution">
    <text evidence="3">The sequence shown here is derived from an EMBL/GenBank/DDBJ whole genome shotgun (WGS) entry which is preliminary data.</text>
</comment>
<evidence type="ECO:0000313" key="4">
    <source>
        <dbReference type="Proteomes" id="UP000542813"/>
    </source>
</evidence>
<evidence type="ECO:0008006" key="5">
    <source>
        <dbReference type="Google" id="ProtNLM"/>
    </source>
</evidence>
<dbReference type="RefSeq" id="WP_184824091.1">
    <property type="nucleotide sequence ID" value="NZ_JACHMM010000001.1"/>
</dbReference>
<feature type="compositionally biased region" description="Pro residues" evidence="1">
    <location>
        <begin position="796"/>
        <end position="822"/>
    </location>
</feature>
<dbReference type="Gene3D" id="3.40.190.10">
    <property type="entry name" value="Periplasmic binding protein-like II"/>
    <property type="match status" value="2"/>
</dbReference>
<gene>
    <name evidence="3" type="ORF">HD601_003590</name>
</gene>
<keyword evidence="2" id="KW-0472">Membrane</keyword>
<protein>
    <recommendedName>
        <fullName evidence="5">PBP domain-containing protein</fullName>
    </recommendedName>
</protein>
<keyword evidence="2" id="KW-1133">Transmembrane helix</keyword>
<accession>A0A7W9GS34</accession>
<reference evidence="3 4" key="1">
    <citation type="submission" date="2020-08" db="EMBL/GenBank/DDBJ databases">
        <title>Sequencing the genomes of 1000 actinobacteria strains.</title>
        <authorList>
            <person name="Klenk H.-P."/>
        </authorList>
    </citation>
    <scope>NUCLEOTIDE SEQUENCE [LARGE SCALE GENOMIC DNA]</scope>
    <source>
        <strain evidence="3 4">DSM 102122</strain>
    </source>
</reference>
<organism evidence="3 4">
    <name type="scientific">Jiangella mangrovi</name>
    <dbReference type="NCBI Taxonomy" id="1524084"/>
    <lineage>
        <taxon>Bacteria</taxon>
        <taxon>Bacillati</taxon>
        <taxon>Actinomycetota</taxon>
        <taxon>Actinomycetes</taxon>
        <taxon>Jiangellales</taxon>
        <taxon>Jiangellaceae</taxon>
        <taxon>Jiangella</taxon>
    </lineage>
</organism>
<name>A0A7W9GS34_9ACTN</name>